<keyword evidence="3" id="KW-1185">Reference proteome</keyword>
<dbReference type="Proteomes" id="UP000248924">
    <property type="component" value="Unassembled WGS sequence"/>
</dbReference>
<evidence type="ECO:0000313" key="3">
    <source>
        <dbReference type="Proteomes" id="UP000248924"/>
    </source>
</evidence>
<name>A0A2W2DXG0_9ACTN</name>
<gene>
    <name evidence="2" type="ORF">C1I95_32475</name>
</gene>
<sequence length="455" mass="47870">METAEQLGLEDEPRTWWFTFPQGSAYAGRYAVTHGVYDAARAEVTRHFGPTFAGQFASSEEAGVAHAGMLRLRRDQWPAPVDQQTAVPAGEDNVFVNPGGLVQSLATGEWRRPGDADTALMSAIDPAAPPAEAAGDAGGYRLTEAGEQALTAGDEPATPAVDEQAGPHRMAAGWKGEPGECGAECACGVTYDGFDSLGAASELLDRHIAIANQSALPPVPAGELRTGMFVATGDMDAPGMEVRHVELAEDGHWVGVVYAGPSYSEYRVNELLFLVDAEAVEQAAARAKARAHRAQQIECLRQLAQLAEQDEFFPLPRYTLRIGGGLDSPEAVRRFAAVLDVEAVEQDYGLRATWRYGGDELNPPVEVEVSAAHPRSAGAKSTPVPVPVSSPPAPPATEPPPAPAVPAAEPATTPDPARRCCWCGATSGLAMLPHGPDDPVAWACADATCPQVGAR</sequence>
<comment type="caution">
    <text evidence="2">The sequence shown here is derived from an EMBL/GenBank/DDBJ whole genome shotgun (WGS) entry which is preliminary data.</text>
</comment>
<evidence type="ECO:0000256" key="1">
    <source>
        <dbReference type="SAM" id="MobiDB-lite"/>
    </source>
</evidence>
<reference evidence="2 3" key="1">
    <citation type="submission" date="2018-01" db="EMBL/GenBank/DDBJ databases">
        <title>Draft genome sequence of Jishengella sp. NA12.</title>
        <authorList>
            <person name="Sahin N."/>
            <person name="Ay H."/>
            <person name="Saygin H."/>
        </authorList>
    </citation>
    <scope>NUCLEOTIDE SEQUENCE [LARGE SCALE GENOMIC DNA]</scope>
    <source>
        <strain evidence="2 3">NA12</strain>
    </source>
</reference>
<proteinExistence type="predicted"/>
<protein>
    <submittedName>
        <fullName evidence="2">Uncharacterized protein</fullName>
    </submittedName>
</protein>
<evidence type="ECO:0000313" key="2">
    <source>
        <dbReference type="EMBL" id="PZG05800.1"/>
    </source>
</evidence>
<feature type="compositionally biased region" description="Pro residues" evidence="1">
    <location>
        <begin position="384"/>
        <end position="404"/>
    </location>
</feature>
<organism evidence="2 3">
    <name type="scientific">Micromonospora craterilacus</name>
    <dbReference type="NCBI Taxonomy" id="1655439"/>
    <lineage>
        <taxon>Bacteria</taxon>
        <taxon>Bacillati</taxon>
        <taxon>Actinomycetota</taxon>
        <taxon>Actinomycetes</taxon>
        <taxon>Micromonosporales</taxon>
        <taxon>Micromonosporaceae</taxon>
        <taxon>Micromonospora</taxon>
    </lineage>
</organism>
<dbReference type="EMBL" id="POTY01000376">
    <property type="protein sequence ID" value="PZG05800.1"/>
    <property type="molecule type" value="Genomic_DNA"/>
</dbReference>
<accession>A0A2W2DXG0</accession>
<feature type="region of interest" description="Disordered" evidence="1">
    <location>
        <begin position="371"/>
        <end position="411"/>
    </location>
</feature>
<dbReference type="AlphaFoldDB" id="A0A2W2DXG0"/>